<evidence type="ECO:0000256" key="2">
    <source>
        <dbReference type="ARBA" id="ARBA00006730"/>
    </source>
</evidence>
<dbReference type="SUPFAM" id="SSF51971">
    <property type="entry name" value="Nucleotide-binding domain"/>
    <property type="match status" value="1"/>
</dbReference>
<dbReference type="GO" id="GO:0071949">
    <property type="term" value="F:FAD binding"/>
    <property type="evidence" value="ECO:0007669"/>
    <property type="project" value="InterPro"/>
</dbReference>
<dbReference type="Gene3D" id="3.30.9.10">
    <property type="entry name" value="D-Amino Acid Oxidase, subunit A, domain 2"/>
    <property type="match status" value="1"/>
</dbReference>
<evidence type="ECO:0000256" key="1">
    <source>
        <dbReference type="ARBA" id="ARBA00001974"/>
    </source>
</evidence>
<dbReference type="Pfam" id="PF01266">
    <property type="entry name" value="DAO"/>
    <property type="match status" value="1"/>
</dbReference>
<comment type="similarity">
    <text evidence="2">Belongs to the DAMOX/DASOX family.</text>
</comment>
<dbReference type="PANTHER" id="PTHR11530">
    <property type="entry name" value="D-AMINO ACID OXIDASE"/>
    <property type="match status" value="1"/>
</dbReference>
<evidence type="ECO:0000259" key="6">
    <source>
        <dbReference type="Pfam" id="PF01266"/>
    </source>
</evidence>
<dbReference type="InterPro" id="IPR006181">
    <property type="entry name" value="D-amino_acid_oxidase_CS"/>
</dbReference>
<organism evidence="7 8">
    <name type="scientific">Panagrellus redivivus</name>
    <name type="common">Microworm</name>
    <dbReference type="NCBI Taxonomy" id="6233"/>
    <lineage>
        <taxon>Eukaryota</taxon>
        <taxon>Metazoa</taxon>
        <taxon>Ecdysozoa</taxon>
        <taxon>Nematoda</taxon>
        <taxon>Chromadorea</taxon>
        <taxon>Rhabditida</taxon>
        <taxon>Tylenchina</taxon>
        <taxon>Panagrolaimomorpha</taxon>
        <taxon>Panagrolaimoidea</taxon>
        <taxon>Panagrolaimidae</taxon>
        <taxon>Panagrellus</taxon>
    </lineage>
</organism>
<comment type="cofactor">
    <cofactor evidence="1">
        <name>FAD</name>
        <dbReference type="ChEBI" id="CHEBI:57692"/>
    </cofactor>
</comment>
<dbReference type="GO" id="GO:0019478">
    <property type="term" value="P:D-amino acid catabolic process"/>
    <property type="evidence" value="ECO:0007669"/>
    <property type="project" value="TreeGrafter"/>
</dbReference>
<reference evidence="8" key="2">
    <citation type="submission" date="2020-10" db="UniProtKB">
        <authorList>
            <consortium name="WormBaseParasite"/>
        </authorList>
    </citation>
    <scope>IDENTIFICATION</scope>
</reference>
<keyword evidence="3" id="KW-0285">Flavoprotein</keyword>
<sequence>MFLLRCCMTLRYSFVNFFKPDIFEVFFEVGQEMNPSVAIVGQGVIGCSTALAVLQRFPKAKVVLIGDRPFEKICSFGPAGLFRLDKFDCKPWAKASFERFAEIEKQWTAEETGVKLVSGHIQSDSEERLKSQEKNMADIVYNFRWLTDREKNLLFVNPSKYCIHYTAYASEGRRYVPWLKRQIEALGGTFVTKSISKLSSLADDGFNIVVNATGLAGGKLAGDDDTVFPVRGVAFEVHAPWHKHFNYRDFSTFTIPMVDSVIVGSVKQDHRDDLEITDVDRREIFDRYELLHPAFKGVKVISEWSALRPERPMIRLEKVDGVKSDGGKYTLIHNYGHGSNGFTMGWGCALDVVKLIEEAQGIAPILKIKAHL</sequence>
<evidence type="ECO:0000256" key="5">
    <source>
        <dbReference type="ARBA" id="ARBA00023002"/>
    </source>
</evidence>
<reference evidence="7" key="1">
    <citation type="journal article" date="2013" name="Genetics">
        <title>The draft genome and transcriptome of Panagrellus redivivus are shaped by the harsh demands of a free-living lifestyle.</title>
        <authorList>
            <person name="Srinivasan J."/>
            <person name="Dillman A.R."/>
            <person name="Macchietto M.G."/>
            <person name="Heikkinen L."/>
            <person name="Lakso M."/>
            <person name="Fracchia K.M."/>
            <person name="Antoshechkin I."/>
            <person name="Mortazavi A."/>
            <person name="Wong G."/>
            <person name="Sternberg P.W."/>
        </authorList>
    </citation>
    <scope>NUCLEOTIDE SEQUENCE [LARGE SCALE GENOMIC DNA]</scope>
    <source>
        <strain evidence="7">MT8872</strain>
    </source>
</reference>
<feature type="domain" description="FAD dependent oxidoreductase" evidence="6">
    <location>
        <begin position="37"/>
        <end position="353"/>
    </location>
</feature>
<dbReference type="Proteomes" id="UP000492821">
    <property type="component" value="Unassembled WGS sequence"/>
</dbReference>
<dbReference type="PANTHER" id="PTHR11530:SF28">
    <property type="entry name" value="D-ASPARTATE OXIDASE 1"/>
    <property type="match status" value="1"/>
</dbReference>
<keyword evidence="5" id="KW-0560">Oxidoreductase</keyword>
<evidence type="ECO:0000256" key="4">
    <source>
        <dbReference type="ARBA" id="ARBA00022827"/>
    </source>
</evidence>
<keyword evidence="7" id="KW-1185">Reference proteome</keyword>
<proteinExistence type="inferred from homology"/>
<dbReference type="GO" id="GO:0005737">
    <property type="term" value="C:cytoplasm"/>
    <property type="evidence" value="ECO:0007669"/>
    <property type="project" value="TreeGrafter"/>
</dbReference>
<name>A0A7E4VW65_PANRE</name>
<dbReference type="InterPro" id="IPR023209">
    <property type="entry name" value="DAO"/>
</dbReference>
<dbReference type="Gene3D" id="3.40.50.720">
    <property type="entry name" value="NAD(P)-binding Rossmann-like Domain"/>
    <property type="match status" value="1"/>
</dbReference>
<dbReference type="GO" id="GO:0003884">
    <property type="term" value="F:D-amino-acid oxidase activity"/>
    <property type="evidence" value="ECO:0007669"/>
    <property type="project" value="InterPro"/>
</dbReference>
<dbReference type="SUPFAM" id="SSF54373">
    <property type="entry name" value="FAD-linked reductases, C-terminal domain"/>
    <property type="match status" value="1"/>
</dbReference>
<evidence type="ECO:0000313" key="8">
    <source>
        <dbReference type="WBParaSite" id="Pan_g3923.t1"/>
    </source>
</evidence>
<accession>A0A7E4VW65</accession>
<evidence type="ECO:0000256" key="3">
    <source>
        <dbReference type="ARBA" id="ARBA00022630"/>
    </source>
</evidence>
<dbReference type="AlphaFoldDB" id="A0A7E4VW65"/>
<evidence type="ECO:0000313" key="7">
    <source>
        <dbReference type="Proteomes" id="UP000492821"/>
    </source>
</evidence>
<protein>
    <submittedName>
        <fullName evidence="8">DAO domain-containing protein</fullName>
    </submittedName>
</protein>
<dbReference type="InterPro" id="IPR006076">
    <property type="entry name" value="FAD-dep_OxRdtase"/>
</dbReference>
<dbReference type="WBParaSite" id="Pan_g3923.t1">
    <property type="protein sequence ID" value="Pan_g3923.t1"/>
    <property type="gene ID" value="Pan_g3923"/>
</dbReference>
<dbReference type="PROSITE" id="PS00677">
    <property type="entry name" value="DAO"/>
    <property type="match status" value="1"/>
</dbReference>
<keyword evidence="4" id="KW-0274">FAD</keyword>